<accession>A0A9W9J0G5</accession>
<proteinExistence type="predicted"/>
<organism evidence="1 2">
    <name type="scientific">Penicillium cf. griseofulvum</name>
    <dbReference type="NCBI Taxonomy" id="2972120"/>
    <lineage>
        <taxon>Eukaryota</taxon>
        <taxon>Fungi</taxon>
        <taxon>Dikarya</taxon>
        <taxon>Ascomycota</taxon>
        <taxon>Pezizomycotina</taxon>
        <taxon>Eurotiomycetes</taxon>
        <taxon>Eurotiomycetidae</taxon>
        <taxon>Eurotiales</taxon>
        <taxon>Aspergillaceae</taxon>
        <taxon>Penicillium</taxon>
    </lineage>
</organism>
<dbReference type="AlphaFoldDB" id="A0A9W9J0G5"/>
<gene>
    <name evidence="1" type="ORF">N7472_010091</name>
</gene>
<keyword evidence="2" id="KW-1185">Reference proteome</keyword>
<reference evidence="1" key="2">
    <citation type="journal article" date="2023" name="IMA Fungus">
        <title>Comparative genomic study of the Penicillium genus elucidates a diverse pangenome and 15 lateral gene transfer events.</title>
        <authorList>
            <person name="Petersen C."/>
            <person name="Sorensen T."/>
            <person name="Nielsen M.R."/>
            <person name="Sondergaard T.E."/>
            <person name="Sorensen J.L."/>
            <person name="Fitzpatrick D.A."/>
            <person name="Frisvad J.C."/>
            <person name="Nielsen K.L."/>
        </authorList>
    </citation>
    <scope>NUCLEOTIDE SEQUENCE</scope>
    <source>
        <strain evidence="1">IBT 16849</strain>
    </source>
</reference>
<reference evidence="1" key="1">
    <citation type="submission" date="2022-11" db="EMBL/GenBank/DDBJ databases">
        <authorList>
            <person name="Petersen C."/>
        </authorList>
    </citation>
    <scope>NUCLEOTIDE SEQUENCE</scope>
    <source>
        <strain evidence="1">IBT 16849</strain>
    </source>
</reference>
<evidence type="ECO:0000313" key="1">
    <source>
        <dbReference type="EMBL" id="KAJ5185251.1"/>
    </source>
</evidence>
<comment type="caution">
    <text evidence="1">The sequence shown here is derived from an EMBL/GenBank/DDBJ whole genome shotgun (WGS) entry which is preliminary data.</text>
</comment>
<dbReference type="EMBL" id="JAPQKP010000006">
    <property type="protein sequence ID" value="KAJ5185251.1"/>
    <property type="molecule type" value="Genomic_DNA"/>
</dbReference>
<evidence type="ECO:0000313" key="2">
    <source>
        <dbReference type="Proteomes" id="UP001150879"/>
    </source>
</evidence>
<dbReference type="Proteomes" id="UP001150879">
    <property type="component" value="Unassembled WGS sequence"/>
</dbReference>
<sequence>MAARERVAKELQKAVSDTAAGFGAGAESSALLSTSKPTISSPSTDQEAVALVEHLLDILNERADGNRIASEMRLIQ</sequence>
<name>A0A9W9J0G5_9EURO</name>
<protein>
    <submittedName>
        <fullName evidence="1">Uncharacterized protein</fullName>
    </submittedName>
</protein>